<evidence type="ECO:0000256" key="2">
    <source>
        <dbReference type="SAM" id="Phobius"/>
    </source>
</evidence>
<dbReference type="InterPro" id="IPR036938">
    <property type="entry name" value="PAP2/HPO_sf"/>
</dbReference>
<gene>
    <name evidence="4" type="ORF">AB0I48_27430</name>
</gene>
<dbReference type="PANTHER" id="PTHR14969:SF13">
    <property type="entry name" value="AT30094P"/>
    <property type="match status" value="1"/>
</dbReference>
<evidence type="ECO:0000313" key="5">
    <source>
        <dbReference type="Proteomes" id="UP001551695"/>
    </source>
</evidence>
<reference evidence="4 5" key="1">
    <citation type="submission" date="2024-06" db="EMBL/GenBank/DDBJ databases">
        <title>The Natural Products Discovery Center: Release of the First 8490 Sequenced Strains for Exploring Actinobacteria Biosynthetic Diversity.</title>
        <authorList>
            <person name="Kalkreuter E."/>
            <person name="Kautsar S.A."/>
            <person name="Yang D."/>
            <person name="Bader C.D."/>
            <person name="Teijaro C.N."/>
            <person name="Fluegel L."/>
            <person name="Davis C.M."/>
            <person name="Simpson J.R."/>
            <person name="Lauterbach L."/>
            <person name="Steele A.D."/>
            <person name="Gui C."/>
            <person name="Meng S."/>
            <person name="Li G."/>
            <person name="Viehrig K."/>
            <person name="Ye F."/>
            <person name="Su P."/>
            <person name="Kiefer A.F."/>
            <person name="Nichols A."/>
            <person name="Cepeda A.J."/>
            <person name="Yan W."/>
            <person name="Fan B."/>
            <person name="Jiang Y."/>
            <person name="Adhikari A."/>
            <person name="Zheng C.-J."/>
            <person name="Schuster L."/>
            <person name="Cowan T.M."/>
            <person name="Smanski M.J."/>
            <person name="Chevrette M.G."/>
            <person name="De Carvalho L.P.S."/>
            <person name="Shen B."/>
        </authorList>
    </citation>
    <scope>NUCLEOTIDE SEQUENCE [LARGE SCALE GENOMIC DNA]</scope>
    <source>
        <strain evidence="4 5">NPDC050403</strain>
    </source>
</reference>
<dbReference type="SMART" id="SM00014">
    <property type="entry name" value="acidPPc"/>
    <property type="match status" value="1"/>
</dbReference>
<evidence type="ECO:0000256" key="1">
    <source>
        <dbReference type="SAM" id="MobiDB-lite"/>
    </source>
</evidence>
<dbReference type="EMBL" id="JBFAKC010000014">
    <property type="protein sequence ID" value="MEV0711302.1"/>
    <property type="molecule type" value="Genomic_DNA"/>
</dbReference>
<feature type="transmembrane region" description="Helical" evidence="2">
    <location>
        <begin position="12"/>
        <end position="36"/>
    </location>
</feature>
<dbReference type="RefSeq" id="WP_357787594.1">
    <property type="nucleotide sequence ID" value="NZ_JBFAKC010000014.1"/>
</dbReference>
<proteinExistence type="predicted"/>
<feature type="transmembrane region" description="Helical" evidence="2">
    <location>
        <begin position="137"/>
        <end position="156"/>
    </location>
</feature>
<dbReference type="Pfam" id="PF01569">
    <property type="entry name" value="PAP2"/>
    <property type="match status" value="1"/>
</dbReference>
<feature type="domain" description="Phosphatidic acid phosphatase type 2/haloperoxidase" evidence="3">
    <location>
        <begin position="95"/>
        <end position="209"/>
    </location>
</feature>
<accession>A0ABV3G0U6</accession>
<dbReference type="Gene3D" id="1.20.144.10">
    <property type="entry name" value="Phosphatidic acid phosphatase type 2/haloperoxidase"/>
    <property type="match status" value="2"/>
</dbReference>
<dbReference type="PANTHER" id="PTHR14969">
    <property type="entry name" value="SPHINGOSINE-1-PHOSPHATE PHOSPHOHYDROLASE"/>
    <property type="match status" value="1"/>
</dbReference>
<dbReference type="Proteomes" id="UP001551695">
    <property type="component" value="Unassembled WGS sequence"/>
</dbReference>
<name>A0ABV3G0U6_9NOCA</name>
<evidence type="ECO:0000259" key="3">
    <source>
        <dbReference type="SMART" id="SM00014"/>
    </source>
</evidence>
<feature type="transmembrane region" description="Helical" evidence="2">
    <location>
        <begin position="168"/>
        <end position="188"/>
    </location>
</feature>
<dbReference type="SUPFAM" id="SSF48317">
    <property type="entry name" value="Acid phosphatase/Vanadium-dependent haloperoxidase"/>
    <property type="match status" value="1"/>
</dbReference>
<feature type="transmembrane region" description="Helical" evidence="2">
    <location>
        <begin position="194"/>
        <end position="214"/>
    </location>
</feature>
<comment type="caution">
    <text evidence="4">The sequence shown here is derived from an EMBL/GenBank/DDBJ whole genome shotgun (WGS) entry which is preliminary data.</text>
</comment>
<protein>
    <submittedName>
        <fullName evidence="4">Phosphatase PAP2 family protein</fullName>
    </submittedName>
</protein>
<organism evidence="4 5">
    <name type="scientific">Nocardia aurea</name>
    <dbReference type="NCBI Taxonomy" id="2144174"/>
    <lineage>
        <taxon>Bacteria</taxon>
        <taxon>Bacillati</taxon>
        <taxon>Actinomycetota</taxon>
        <taxon>Actinomycetes</taxon>
        <taxon>Mycobacteriales</taxon>
        <taxon>Nocardiaceae</taxon>
        <taxon>Nocardia</taxon>
    </lineage>
</organism>
<keyword evidence="2" id="KW-0812">Transmembrane</keyword>
<feature type="transmembrane region" description="Helical" evidence="2">
    <location>
        <begin position="66"/>
        <end position="89"/>
    </location>
</feature>
<evidence type="ECO:0000313" key="4">
    <source>
        <dbReference type="EMBL" id="MEV0711302.1"/>
    </source>
</evidence>
<feature type="region of interest" description="Disordered" evidence="1">
    <location>
        <begin position="228"/>
        <end position="250"/>
    </location>
</feature>
<feature type="transmembrane region" description="Helical" evidence="2">
    <location>
        <begin position="96"/>
        <end position="117"/>
    </location>
</feature>
<dbReference type="CDD" id="cd03392">
    <property type="entry name" value="PAP2_like_2"/>
    <property type="match status" value="1"/>
</dbReference>
<sequence>MSSIPNNDRSGRAFPALAAVAVLLTAFITVLTGNILRGDGLAAIDPEISGWVVEHRTDTLTALARVVTTLGDTLTLTIITVLVCAALIWRGHRRKATLVAGTGIGAAVLTFAGKRLVGRSRPPTADRLAFESSLSYPSGHSLGSMAVISIIAVALIPRLHRTVTRVAAIAAAVILIVAVGSSRVYLGVHWPTDVLAGWAIGALWVIICLGAYTYPNYRWKTSAMNTPAPRDGALTNAGPREPSARDAESS</sequence>
<keyword evidence="5" id="KW-1185">Reference proteome</keyword>
<dbReference type="InterPro" id="IPR000326">
    <property type="entry name" value="PAP2/HPO"/>
</dbReference>
<keyword evidence="2" id="KW-0472">Membrane</keyword>
<keyword evidence="2" id="KW-1133">Transmembrane helix</keyword>